<dbReference type="RefSeq" id="WP_083139936.1">
    <property type="nucleotide sequence ID" value="NZ_JACKVH010000011.1"/>
</dbReference>
<dbReference type="EMBL" id="MVHD01000046">
    <property type="protein sequence ID" value="OQZ88816.1"/>
    <property type="molecule type" value="Genomic_DNA"/>
</dbReference>
<gene>
    <name evidence="1" type="ORF">BST11_21065</name>
</gene>
<reference evidence="1 2" key="1">
    <citation type="submission" date="2017-02" db="EMBL/GenBank/DDBJ databases">
        <title>The new phylogeny of genus Mycobacterium.</title>
        <authorList>
            <person name="Tortoli E."/>
            <person name="Trovato A."/>
            <person name="Cirillo D.M."/>
        </authorList>
    </citation>
    <scope>NUCLEOTIDE SEQUENCE [LARGE SCALE GENOMIC DNA]</scope>
    <source>
        <strain evidence="1 2">DSM 45230</strain>
    </source>
</reference>
<keyword evidence="2" id="KW-1185">Reference proteome</keyword>
<accession>A0ABX3R4J4</accession>
<organism evidence="1 2">
    <name type="scientific">Mycobacterium alsense</name>
    <dbReference type="NCBI Taxonomy" id="324058"/>
    <lineage>
        <taxon>Bacteria</taxon>
        <taxon>Bacillati</taxon>
        <taxon>Actinomycetota</taxon>
        <taxon>Actinomycetes</taxon>
        <taxon>Mycobacteriales</taxon>
        <taxon>Mycobacteriaceae</taxon>
        <taxon>Mycobacterium</taxon>
    </lineage>
</organism>
<comment type="caution">
    <text evidence="1">The sequence shown here is derived from an EMBL/GenBank/DDBJ whole genome shotgun (WGS) entry which is preliminary data.</text>
</comment>
<evidence type="ECO:0000313" key="1">
    <source>
        <dbReference type="EMBL" id="OQZ88816.1"/>
    </source>
</evidence>
<evidence type="ECO:0008006" key="3">
    <source>
        <dbReference type="Google" id="ProtNLM"/>
    </source>
</evidence>
<protein>
    <recommendedName>
        <fullName evidence="3">Helix-turn-helix domain-containing protein</fullName>
    </recommendedName>
</protein>
<evidence type="ECO:0000313" key="2">
    <source>
        <dbReference type="Proteomes" id="UP000192319"/>
    </source>
</evidence>
<dbReference type="InterPro" id="IPR009061">
    <property type="entry name" value="DNA-bd_dom_put_sf"/>
</dbReference>
<name>A0ABX3R4J4_9MYCO</name>
<dbReference type="SUPFAM" id="SSF46955">
    <property type="entry name" value="Putative DNA-binding domain"/>
    <property type="match status" value="1"/>
</dbReference>
<dbReference type="Proteomes" id="UP000192319">
    <property type="component" value="Unassembled WGS sequence"/>
</dbReference>
<sequence>MTEIATASGIVPVLLTEKQVEAATGVPVASLKTDRSRGVGMPYVKLGRRVRYRADDIAAFITANTVTPGKAAAQAN</sequence>
<proteinExistence type="predicted"/>